<keyword evidence="3" id="KW-0677">Repeat</keyword>
<keyword evidence="8" id="KW-0539">Nucleus</keyword>
<dbReference type="FunFam" id="3.40.50.10810:FF:000007">
    <property type="entry name" value="Chromodomain-helicase-DNA-binding protein 2 isoform 1"/>
    <property type="match status" value="1"/>
</dbReference>
<feature type="compositionally biased region" description="Polar residues" evidence="9">
    <location>
        <begin position="111"/>
        <end position="129"/>
    </location>
</feature>
<keyword evidence="7" id="KW-0238">DNA-binding</keyword>
<dbReference type="Gene3D" id="3.40.50.300">
    <property type="entry name" value="P-loop containing nucleotide triphosphate hydrolases"/>
    <property type="match status" value="1"/>
</dbReference>
<dbReference type="Gene3D" id="2.40.50.40">
    <property type="match status" value="2"/>
</dbReference>
<dbReference type="GO" id="GO:0004386">
    <property type="term" value="F:helicase activity"/>
    <property type="evidence" value="ECO:0007669"/>
    <property type="project" value="UniProtKB-KW"/>
</dbReference>
<dbReference type="GO" id="GO:0003682">
    <property type="term" value="F:chromatin binding"/>
    <property type="evidence" value="ECO:0007669"/>
    <property type="project" value="TreeGrafter"/>
</dbReference>
<organism evidence="13">
    <name type="scientific">Lepeophtheirus salmonis</name>
    <name type="common">Salmon louse</name>
    <name type="synonym">Caligus salmonis</name>
    <dbReference type="NCBI Taxonomy" id="72036"/>
    <lineage>
        <taxon>Eukaryota</taxon>
        <taxon>Metazoa</taxon>
        <taxon>Ecdysozoa</taxon>
        <taxon>Arthropoda</taxon>
        <taxon>Crustacea</taxon>
        <taxon>Multicrustacea</taxon>
        <taxon>Hexanauplia</taxon>
        <taxon>Copepoda</taxon>
        <taxon>Siphonostomatoida</taxon>
        <taxon>Caligidae</taxon>
        <taxon>Lepeophtheirus</taxon>
    </lineage>
</organism>
<dbReference type="InterPro" id="IPR016197">
    <property type="entry name" value="Chromo-like_dom_sf"/>
</dbReference>
<evidence type="ECO:0000256" key="3">
    <source>
        <dbReference type="ARBA" id="ARBA00022737"/>
    </source>
</evidence>
<dbReference type="GO" id="GO:0005524">
    <property type="term" value="F:ATP binding"/>
    <property type="evidence" value="ECO:0007669"/>
    <property type="project" value="UniProtKB-KW"/>
</dbReference>
<feature type="compositionally biased region" description="Basic and acidic residues" evidence="9">
    <location>
        <begin position="1"/>
        <end position="19"/>
    </location>
</feature>
<dbReference type="PANTHER" id="PTHR45623">
    <property type="entry name" value="CHROMODOMAIN-HELICASE-DNA-BINDING PROTEIN 3-RELATED-RELATED"/>
    <property type="match status" value="1"/>
</dbReference>
<dbReference type="InterPro" id="IPR040793">
    <property type="entry name" value="CDH1_2_SANT_HL1"/>
</dbReference>
<dbReference type="GO" id="GO:0003677">
    <property type="term" value="F:DNA binding"/>
    <property type="evidence" value="ECO:0007669"/>
    <property type="project" value="UniProtKB-KW"/>
</dbReference>
<dbReference type="Pfam" id="PF00385">
    <property type="entry name" value="Chromo"/>
    <property type="match status" value="2"/>
</dbReference>
<dbReference type="PROSITE" id="PS00690">
    <property type="entry name" value="DEAH_ATP_HELICASE"/>
    <property type="match status" value="1"/>
</dbReference>
<dbReference type="GO" id="GO:0005634">
    <property type="term" value="C:nucleus"/>
    <property type="evidence" value="ECO:0007669"/>
    <property type="project" value="UniProtKB-SubCell"/>
</dbReference>
<feature type="compositionally biased region" description="Basic and acidic residues" evidence="9">
    <location>
        <begin position="97"/>
        <end position="110"/>
    </location>
</feature>
<evidence type="ECO:0000256" key="6">
    <source>
        <dbReference type="ARBA" id="ARBA00022840"/>
    </source>
</evidence>
<dbReference type="PANTHER" id="PTHR45623:SF14">
    <property type="entry name" value="CHROMODOMAIN-HELICASE-DNA-BINDING PROTEIN 1"/>
    <property type="match status" value="1"/>
</dbReference>
<dbReference type="SMART" id="SM00487">
    <property type="entry name" value="DEXDc"/>
    <property type="match status" value="1"/>
</dbReference>
<evidence type="ECO:0000259" key="12">
    <source>
        <dbReference type="PROSITE" id="PS51194"/>
    </source>
</evidence>
<proteinExistence type="inferred from homology"/>
<keyword evidence="6" id="KW-0067">ATP-binding</keyword>
<dbReference type="InterPro" id="IPR056302">
    <property type="entry name" value="CHD1-2/Hrp3_HTH"/>
</dbReference>
<keyword evidence="13" id="KW-0347">Helicase</keyword>
<feature type="domain" description="Helicase ATP-binding" evidence="11">
    <location>
        <begin position="445"/>
        <end position="615"/>
    </location>
</feature>
<comment type="subcellular location">
    <subcellularLocation>
        <location evidence="1">Nucleus</location>
    </subcellularLocation>
</comment>
<evidence type="ECO:0000256" key="9">
    <source>
        <dbReference type="SAM" id="MobiDB-lite"/>
    </source>
</evidence>
<evidence type="ECO:0000313" key="13">
    <source>
        <dbReference type="EMBL" id="CDW32010.1"/>
    </source>
</evidence>
<evidence type="ECO:0000256" key="2">
    <source>
        <dbReference type="ARBA" id="ARBA00007025"/>
    </source>
</evidence>
<dbReference type="GO" id="GO:0000785">
    <property type="term" value="C:chromatin"/>
    <property type="evidence" value="ECO:0007669"/>
    <property type="project" value="TreeGrafter"/>
</dbReference>
<feature type="region of interest" description="Disordered" evidence="9">
    <location>
        <begin position="985"/>
        <end position="1073"/>
    </location>
</feature>
<dbReference type="Pfam" id="PF00176">
    <property type="entry name" value="SNF2-rel_dom"/>
    <property type="match status" value="1"/>
</dbReference>
<dbReference type="PROSITE" id="PS50013">
    <property type="entry name" value="CHROMO_2"/>
    <property type="match status" value="2"/>
</dbReference>
<dbReference type="InterPro" id="IPR023780">
    <property type="entry name" value="Chromo_domain"/>
</dbReference>
<feature type="domain" description="Chromo" evidence="10">
    <location>
        <begin position="343"/>
        <end position="403"/>
    </location>
</feature>
<dbReference type="InterPro" id="IPR014001">
    <property type="entry name" value="Helicase_ATP-bd"/>
</dbReference>
<dbReference type="CDD" id="cd17993">
    <property type="entry name" value="DEXHc_CHD1_2"/>
    <property type="match status" value="1"/>
</dbReference>
<protein>
    <submittedName>
        <fullName evidence="13">ChromodomainhelicaseDNAbinding protein 1like [Apis florea]</fullName>
    </submittedName>
</protein>
<evidence type="ECO:0000256" key="1">
    <source>
        <dbReference type="ARBA" id="ARBA00004123"/>
    </source>
</evidence>
<dbReference type="SUPFAM" id="SSF52540">
    <property type="entry name" value="P-loop containing nucleoside triphosphate hydrolases"/>
    <property type="match status" value="2"/>
</dbReference>
<feature type="compositionally biased region" description="Low complexity" evidence="9">
    <location>
        <begin position="20"/>
        <end position="47"/>
    </location>
</feature>
<dbReference type="InterPro" id="IPR001650">
    <property type="entry name" value="Helicase_C-like"/>
</dbReference>
<dbReference type="InterPro" id="IPR025260">
    <property type="entry name" value="CHD1-like_C"/>
</dbReference>
<feature type="region of interest" description="Disordered" evidence="9">
    <location>
        <begin position="1273"/>
        <end position="1364"/>
    </location>
</feature>
<feature type="domain" description="Chromo" evidence="10">
    <location>
        <begin position="231"/>
        <end position="318"/>
    </location>
</feature>
<dbReference type="InterPro" id="IPR000330">
    <property type="entry name" value="SNF2_N"/>
</dbReference>
<dbReference type="Pfam" id="PF00271">
    <property type="entry name" value="Helicase_C"/>
    <property type="match status" value="1"/>
</dbReference>
<dbReference type="SMART" id="SM00490">
    <property type="entry name" value="HELICc"/>
    <property type="match status" value="1"/>
</dbReference>
<feature type="compositionally biased region" description="Basic residues" evidence="9">
    <location>
        <begin position="1551"/>
        <end position="1561"/>
    </location>
</feature>
<feature type="domain" description="Helicase C-terminal" evidence="12">
    <location>
        <begin position="748"/>
        <end position="899"/>
    </location>
</feature>
<dbReference type="Pfam" id="PF18375">
    <property type="entry name" value="CDH1_2_SANT_HL1"/>
    <property type="match status" value="1"/>
</dbReference>
<dbReference type="SMART" id="SM01176">
    <property type="entry name" value="DUF4208"/>
    <property type="match status" value="1"/>
</dbReference>
<feature type="compositionally biased region" description="Basic and acidic residues" evidence="9">
    <location>
        <begin position="1562"/>
        <end position="1576"/>
    </location>
</feature>
<dbReference type="PROSITE" id="PS51192">
    <property type="entry name" value="HELICASE_ATP_BIND_1"/>
    <property type="match status" value="1"/>
</dbReference>
<feature type="compositionally biased region" description="Basic and acidic residues" evidence="9">
    <location>
        <begin position="1335"/>
        <end position="1351"/>
    </location>
</feature>
<dbReference type="SUPFAM" id="SSF54160">
    <property type="entry name" value="Chromo domain-like"/>
    <property type="match status" value="2"/>
</dbReference>
<accession>A0A0K2U1P9</accession>
<feature type="region of interest" description="Disordered" evidence="9">
    <location>
        <begin position="1471"/>
        <end position="1617"/>
    </location>
</feature>
<dbReference type="PROSITE" id="PS51194">
    <property type="entry name" value="HELICASE_CTER"/>
    <property type="match status" value="1"/>
</dbReference>
<dbReference type="GO" id="GO:0034728">
    <property type="term" value="P:nucleosome organization"/>
    <property type="evidence" value="ECO:0007669"/>
    <property type="project" value="TreeGrafter"/>
</dbReference>
<feature type="compositionally biased region" description="Basic residues" evidence="9">
    <location>
        <begin position="1282"/>
        <end position="1291"/>
    </location>
</feature>
<feature type="compositionally biased region" description="Basic and acidic residues" evidence="9">
    <location>
        <begin position="1303"/>
        <end position="1321"/>
    </location>
</feature>
<feature type="compositionally biased region" description="Basic residues" evidence="9">
    <location>
        <begin position="135"/>
        <end position="163"/>
    </location>
</feature>
<dbReference type="InterPro" id="IPR000953">
    <property type="entry name" value="Chromo/chromo_shadow_dom"/>
</dbReference>
<dbReference type="OrthoDB" id="5857104at2759"/>
<feature type="compositionally biased region" description="Basic and acidic residues" evidence="9">
    <location>
        <begin position="991"/>
        <end position="1024"/>
    </location>
</feature>
<comment type="similarity">
    <text evidence="2">Belongs to the SNF2/RAD54 helicase family.</text>
</comment>
<keyword evidence="4" id="KW-0547">Nucleotide-binding</keyword>
<dbReference type="GO" id="GO:0016887">
    <property type="term" value="F:ATP hydrolysis activity"/>
    <property type="evidence" value="ECO:0007669"/>
    <property type="project" value="TreeGrafter"/>
</dbReference>
<dbReference type="Gene3D" id="3.40.50.10810">
    <property type="entry name" value="Tandem AAA-ATPase domain"/>
    <property type="match status" value="1"/>
</dbReference>
<dbReference type="InterPro" id="IPR027417">
    <property type="entry name" value="P-loop_NTPase"/>
</dbReference>
<dbReference type="CDD" id="cd18659">
    <property type="entry name" value="CD2_tandem"/>
    <property type="match status" value="1"/>
</dbReference>
<feature type="compositionally biased region" description="Basic and acidic residues" evidence="9">
    <location>
        <begin position="168"/>
        <end position="179"/>
    </location>
</feature>
<dbReference type="Pfam" id="PF23588">
    <property type="entry name" value="HTH_CHD1_Hrp3"/>
    <property type="match status" value="1"/>
</dbReference>
<keyword evidence="5" id="KW-0378">Hydrolase</keyword>
<name>A0A0K2U1P9_LEPSM</name>
<reference evidence="13" key="1">
    <citation type="submission" date="2014-05" db="EMBL/GenBank/DDBJ databases">
        <authorList>
            <person name="Chronopoulou M."/>
        </authorList>
    </citation>
    <scope>NUCLEOTIDE SEQUENCE</scope>
    <source>
        <tissue evidence="13">Whole organism</tissue>
    </source>
</reference>
<dbReference type="InterPro" id="IPR002464">
    <property type="entry name" value="DNA/RNA_helicase_DEAH_CS"/>
</dbReference>
<dbReference type="CDD" id="cd18793">
    <property type="entry name" value="SF2_C_SNF"/>
    <property type="match status" value="1"/>
</dbReference>
<feature type="compositionally biased region" description="Basic and acidic residues" evidence="9">
    <location>
        <begin position="79"/>
        <end position="88"/>
    </location>
</feature>
<feature type="compositionally biased region" description="Acidic residues" evidence="9">
    <location>
        <begin position="198"/>
        <end position="207"/>
    </location>
</feature>
<dbReference type="FunFam" id="3.40.50.300:FF:000130">
    <property type="entry name" value="Chromodomain-helicase-DNA-binding protein 2 isoform 1"/>
    <property type="match status" value="1"/>
</dbReference>
<evidence type="ECO:0000256" key="7">
    <source>
        <dbReference type="ARBA" id="ARBA00023125"/>
    </source>
</evidence>
<evidence type="ECO:0000259" key="10">
    <source>
        <dbReference type="PROSITE" id="PS50013"/>
    </source>
</evidence>
<dbReference type="GO" id="GO:0042393">
    <property type="term" value="F:histone binding"/>
    <property type="evidence" value="ECO:0007669"/>
    <property type="project" value="TreeGrafter"/>
</dbReference>
<feature type="region of interest" description="Disordered" evidence="9">
    <location>
        <begin position="1"/>
        <end position="207"/>
    </location>
</feature>
<evidence type="ECO:0000256" key="4">
    <source>
        <dbReference type="ARBA" id="ARBA00022741"/>
    </source>
</evidence>
<dbReference type="Pfam" id="PF13907">
    <property type="entry name" value="CHD1-like_C"/>
    <property type="match status" value="1"/>
</dbReference>
<evidence type="ECO:0000259" key="11">
    <source>
        <dbReference type="PROSITE" id="PS51192"/>
    </source>
</evidence>
<evidence type="ECO:0000256" key="8">
    <source>
        <dbReference type="ARBA" id="ARBA00023242"/>
    </source>
</evidence>
<dbReference type="InterPro" id="IPR049730">
    <property type="entry name" value="SNF2/RAD54-like_C"/>
</dbReference>
<dbReference type="EMBL" id="HACA01014649">
    <property type="protein sequence ID" value="CDW32010.1"/>
    <property type="molecule type" value="Transcribed_RNA"/>
</dbReference>
<dbReference type="InterPro" id="IPR038718">
    <property type="entry name" value="SNF2-like_sf"/>
</dbReference>
<sequence>MKKHENGTRSSEDNEHSDSESSSSSSSDSGSSHSSGGGLSSSDANSSPKKKSTKSQNENNIPDWDQNPDLYGIRRSSRSRKEPERLNDDSEEESDDNSSHEYSKPLKKNENSVWNENSSYTESDDNSSYIPKSKPIFKKTKKSKGRSAKKNLKKSVVGRRRKGMSSESEEHHDEEDYRRFSRRRKPDSEKPVSYVIPDSDEDIDGDDDQVASWTYEEDTTTNAEGVNENIPTIEKVIDHRKGFVGGTGAGTTIYNIKAKGEPLVSEESEMQYLINWKELSHLHNTWESETSLDELGAKGMKKLHNYMSRMSDYESWKKNANPEDIEYNECQLEMSQQLVSSYTIPERIIAERSVDDQVEYYVKWKNLPYIDATWEAGHLIDNEFQSVIENFRFRQESRYAPSSKSKFFKYRPKFTTTKSQPDYMGGSDDSLKLRDYQLDGINWLVHAWCKQNSVILADEMGLGKTIQTVNFLYYLFHTHQLYGPFLVVVPLSTLDAWQREFARWAPDINVLSYVGDVASRSIIREYEWTHPGNKRSKFNAILTTYEIVLKDKQFLINVPYAVIMVDEAHRLKNDDSMLYKCLQDLTVYQRLLITGTPLQNSLKELWSLLHFIMPDKFDRWDEFNEQFGTSSAEKRGYTKLHKLLEPYILRRVKKDVEKSLPAKVERILRVDMSRKQKQFYKWILTRNYAALTKGIKGSTVSFVNIVMELKKCCNHILLTRPEEIDNTFTMSREEKLQFLLRGSGKLLLLDKLLVRLRETGHRVLIFSQMVRVLDILAEYLELRRFSFQRLDGGIKGELRKQALEHFNNPGSTDFCFLLSTRAGGLGINLATADTVIIFDSDWNPQNDLQAQARAHRIGQKDQVNVYRLVTMNSVEEDIIERAKKKMILDHLVIQRMDTTGTTILNKPKSAEKNSTPFSKEELGAILKFGAEDLFKDEDDGEEEPKCDIDEILNRAETREEETSMSTGEEILSAFKVASFAVDEDEPITIEKSSESTKPDKEWSDIIPQDTRDRIEEEERQKEIEGLCLGPRNRKTVGEDNASKRKRSSDEECDSDDSGKPSKKRGRPSGKEKITGFSDTEIRRFIKSYKKFPKPQEMLEAIATDSELQEKAMKDLIKLGNALYDRCLEAVQEVVLEGETTASKSKAISVKIGNVAVNAKTLCDAVNLLSPLADFLPALSCENDRSSWSKIKNLPFKYKDPGYDDIEWGMSDDVNLLKGVYIHGYGSWDSIKMDRDLELRDKIMSNADRKPQAKHLDSRVAFLLRSLKKSLEGGAEKSSVVPKKSRTSRPKKTPAVLAQNENSNDSKSESHSHTEAKYKSVDIIENTDSSNDEDEKIEKKETKKENIDDRNREKKSKKKKDKPILHITAKSEPIIIGELAPEVFSKCKEMMRAVKKSLKSLDRPDQSLGESEKAHHNRHCLLHIGRHIDSLLVKMNSEEKSRSWKSHLWCFVSKFTEHDAKKLYKLYRHALKKKHREKSEDPVKRTSVVDNDRKPSSSSYRPSYHHNKTPNASFAPSFRRDDTAKKPYHNNHNSAEQFNKYPRKSNYDSGGHHRSNNHHLSGHNRDGYSHHHHDMYNKPHQHHHNHWTGGGGHNGSSYGNQPPPHRKHEWRGPPPEYR</sequence>
<dbReference type="GO" id="GO:0140658">
    <property type="term" value="F:ATP-dependent chromatin remodeler activity"/>
    <property type="evidence" value="ECO:0007669"/>
    <property type="project" value="TreeGrafter"/>
</dbReference>
<dbReference type="SMART" id="SM00298">
    <property type="entry name" value="CHROMO"/>
    <property type="match status" value="2"/>
</dbReference>
<dbReference type="Gene3D" id="1.10.10.60">
    <property type="entry name" value="Homeodomain-like"/>
    <property type="match status" value="1"/>
</dbReference>
<evidence type="ECO:0000256" key="5">
    <source>
        <dbReference type="ARBA" id="ARBA00022801"/>
    </source>
</evidence>